<sequence>MPVSDFVWLFFILCLLSFIFLASYRSPSLTSLMVEFDQETTPLVGPPVDKECIEQVYKYLFKNAGYIIDACGWTFVRFYIAWHFVSFVMDDVVKPIVKSLAKKAYR</sequence>
<evidence type="ECO:0000313" key="3">
    <source>
        <dbReference type="Proteomes" id="UP001147760"/>
    </source>
</evidence>
<accession>A0A9W9X0B1</accession>
<protein>
    <submittedName>
        <fullName evidence="2">Uncharacterized protein</fullName>
    </submittedName>
</protein>
<keyword evidence="1" id="KW-0812">Transmembrane</keyword>
<organism evidence="2 3">
    <name type="scientific">Penicillium desertorum</name>
    <dbReference type="NCBI Taxonomy" id="1303715"/>
    <lineage>
        <taxon>Eukaryota</taxon>
        <taxon>Fungi</taxon>
        <taxon>Dikarya</taxon>
        <taxon>Ascomycota</taxon>
        <taxon>Pezizomycotina</taxon>
        <taxon>Eurotiomycetes</taxon>
        <taxon>Eurotiomycetidae</taxon>
        <taxon>Eurotiales</taxon>
        <taxon>Aspergillaceae</taxon>
        <taxon>Penicillium</taxon>
    </lineage>
</organism>
<dbReference type="AlphaFoldDB" id="A0A9W9X0B1"/>
<evidence type="ECO:0000256" key="1">
    <source>
        <dbReference type="SAM" id="Phobius"/>
    </source>
</evidence>
<reference evidence="2" key="2">
    <citation type="journal article" date="2023" name="IMA Fungus">
        <title>Comparative genomic study of the Penicillium genus elucidates a diverse pangenome and 15 lateral gene transfer events.</title>
        <authorList>
            <person name="Petersen C."/>
            <person name="Sorensen T."/>
            <person name="Nielsen M.R."/>
            <person name="Sondergaard T.E."/>
            <person name="Sorensen J.L."/>
            <person name="Fitzpatrick D.A."/>
            <person name="Frisvad J.C."/>
            <person name="Nielsen K.L."/>
        </authorList>
    </citation>
    <scope>NUCLEOTIDE SEQUENCE</scope>
    <source>
        <strain evidence="2">IBT 17660</strain>
    </source>
</reference>
<feature type="transmembrane region" description="Helical" evidence="1">
    <location>
        <begin position="6"/>
        <end position="24"/>
    </location>
</feature>
<keyword evidence="1" id="KW-0472">Membrane</keyword>
<dbReference type="EMBL" id="JAPWDO010000003">
    <property type="protein sequence ID" value="KAJ5479446.1"/>
    <property type="molecule type" value="Genomic_DNA"/>
</dbReference>
<keyword evidence="1" id="KW-1133">Transmembrane helix</keyword>
<reference evidence="2" key="1">
    <citation type="submission" date="2022-12" db="EMBL/GenBank/DDBJ databases">
        <authorList>
            <person name="Petersen C."/>
        </authorList>
    </citation>
    <scope>NUCLEOTIDE SEQUENCE</scope>
    <source>
        <strain evidence="2">IBT 17660</strain>
    </source>
</reference>
<dbReference type="OrthoDB" id="4357337at2759"/>
<proteinExistence type="predicted"/>
<dbReference type="Proteomes" id="UP001147760">
    <property type="component" value="Unassembled WGS sequence"/>
</dbReference>
<comment type="caution">
    <text evidence="2">The sequence shown here is derived from an EMBL/GenBank/DDBJ whole genome shotgun (WGS) entry which is preliminary data.</text>
</comment>
<gene>
    <name evidence="2" type="ORF">N7530_004955</name>
</gene>
<evidence type="ECO:0000313" key="2">
    <source>
        <dbReference type="EMBL" id="KAJ5479446.1"/>
    </source>
</evidence>
<keyword evidence="3" id="KW-1185">Reference proteome</keyword>
<name>A0A9W9X0B1_9EURO</name>